<dbReference type="Proteomes" id="UP000887116">
    <property type="component" value="Unassembled WGS sequence"/>
</dbReference>
<sequence>MKNQDDQGLLWVQATRNVAPPWMHMVSWYPFLKVAMQPCDVKNVMRVHFQKASDVRGYGELEGTHRTVHELCSKW</sequence>
<gene>
    <name evidence="1" type="ORF">TNCT_365911</name>
</gene>
<evidence type="ECO:0000313" key="1">
    <source>
        <dbReference type="EMBL" id="GFQ83015.1"/>
    </source>
</evidence>
<dbReference type="AlphaFoldDB" id="A0A8X6KQF9"/>
<dbReference type="EMBL" id="BMAO01032536">
    <property type="protein sequence ID" value="GFQ83015.1"/>
    <property type="molecule type" value="Genomic_DNA"/>
</dbReference>
<name>A0A8X6KQF9_TRICU</name>
<protein>
    <submittedName>
        <fullName evidence="1">Uncharacterized protein</fullName>
    </submittedName>
</protein>
<keyword evidence="2" id="KW-1185">Reference proteome</keyword>
<evidence type="ECO:0000313" key="2">
    <source>
        <dbReference type="Proteomes" id="UP000887116"/>
    </source>
</evidence>
<comment type="caution">
    <text evidence="1">The sequence shown here is derived from an EMBL/GenBank/DDBJ whole genome shotgun (WGS) entry which is preliminary data.</text>
</comment>
<proteinExistence type="predicted"/>
<accession>A0A8X6KQF9</accession>
<organism evidence="1 2">
    <name type="scientific">Trichonephila clavata</name>
    <name type="common">Joro spider</name>
    <name type="synonym">Nephila clavata</name>
    <dbReference type="NCBI Taxonomy" id="2740835"/>
    <lineage>
        <taxon>Eukaryota</taxon>
        <taxon>Metazoa</taxon>
        <taxon>Ecdysozoa</taxon>
        <taxon>Arthropoda</taxon>
        <taxon>Chelicerata</taxon>
        <taxon>Arachnida</taxon>
        <taxon>Araneae</taxon>
        <taxon>Araneomorphae</taxon>
        <taxon>Entelegynae</taxon>
        <taxon>Araneoidea</taxon>
        <taxon>Nephilidae</taxon>
        <taxon>Trichonephila</taxon>
    </lineage>
</organism>
<reference evidence="1" key="1">
    <citation type="submission" date="2020-07" db="EMBL/GenBank/DDBJ databases">
        <title>Multicomponent nature underlies the extraordinary mechanical properties of spider dragline silk.</title>
        <authorList>
            <person name="Kono N."/>
            <person name="Nakamura H."/>
            <person name="Mori M."/>
            <person name="Yoshida Y."/>
            <person name="Ohtoshi R."/>
            <person name="Malay A.D."/>
            <person name="Moran D.A.P."/>
            <person name="Tomita M."/>
            <person name="Numata K."/>
            <person name="Arakawa K."/>
        </authorList>
    </citation>
    <scope>NUCLEOTIDE SEQUENCE</scope>
</reference>